<reference evidence="4 5" key="1">
    <citation type="journal article" date="2019" name="Genome Biol. Evol.">
        <title>Whole-Genome Sequencing of the Giant Devil Catfish, Bagarius yarrelli.</title>
        <authorList>
            <person name="Jiang W."/>
            <person name="Lv Y."/>
            <person name="Cheng L."/>
            <person name="Yang K."/>
            <person name="Chao B."/>
            <person name="Wang X."/>
            <person name="Li Y."/>
            <person name="Pan X."/>
            <person name="You X."/>
            <person name="Zhang Y."/>
            <person name="Yang J."/>
            <person name="Li J."/>
            <person name="Zhang X."/>
            <person name="Liu S."/>
            <person name="Sun C."/>
            <person name="Yang J."/>
            <person name="Shi Q."/>
        </authorList>
    </citation>
    <scope>NUCLEOTIDE SEQUENCE [LARGE SCALE GENOMIC DNA]</scope>
    <source>
        <strain evidence="4">JWS20170419001</strain>
        <tissue evidence="4">Muscle</tissue>
    </source>
</reference>
<evidence type="ECO:0000313" key="5">
    <source>
        <dbReference type="Proteomes" id="UP000319801"/>
    </source>
</evidence>
<dbReference type="CDD" id="cd06526">
    <property type="entry name" value="metazoan_ACD"/>
    <property type="match status" value="1"/>
</dbReference>
<evidence type="ECO:0000259" key="3">
    <source>
        <dbReference type="PROSITE" id="PS01031"/>
    </source>
</evidence>
<dbReference type="InterPro" id="IPR008978">
    <property type="entry name" value="HSP20-like_chaperone"/>
</dbReference>
<protein>
    <submittedName>
        <fullName evidence="4">Alpha-crystallin B chain</fullName>
    </submittedName>
</protein>
<sequence>MSQSIIEKLFGDESFFEDEYLLWPRRCSLAERFLRRREQMMENFRADVGDQLINDLFQNIDELFSLPSSTTASSTTSSSSTSSSSTARLTGRSVFSLDVRGFSPEDISVTVCGRKLEVKVAKPNDTDSAGRSRSVEIPKDIDPSTLTCTLGDDGFLNIQSEVKEVESKDSTVPVRFRTSLDFPLSNDKTKTAEEKND</sequence>
<dbReference type="EMBL" id="VCAZ01000083">
    <property type="protein sequence ID" value="TSQ23967.1"/>
    <property type="molecule type" value="Genomic_DNA"/>
</dbReference>
<gene>
    <name evidence="4" type="ORF">Baya_11534</name>
</gene>
<dbReference type="Proteomes" id="UP000319801">
    <property type="component" value="Unassembled WGS sequence"/>
</dbReference>
<evidence type="ECO:0000256" key="1">
    <source>
        <dbReference type="PROSITE-ProRule" id="PRU00285"/>
    </source>
</evidence>
<keyword evidence="5" id="KW-1185">Reference proteome</keyword>
<dbReference type="Gene3D" id="2.60.40.790">
    <property type="match status" value="1"/>
</dbReference>
<dbReference type="GO" id="GO:0051082">
    <property type="term" value="F:unfolded protein binding"/>
    <property type="evidence" value="ECO:0007669"/>
    <property type="project" value="TreeGrafter"/>
</dbReference>
<dbReference type="SMR" id="A0A556UZK5"/>
<dbReference type="GO" id="GO:0005634">
    <property type="term" value="C:nucleus"/>
    <property type="evidence" value="ECO:0007669"/>
    <property type="project" value="TreeGrafter"/>
</dbReference>
<proteinExistence type="inferred from homology"/>
<dbReference type="OrthoDB" id="8946669at2759"/>
<dbReference type="PANTHER" id="PTHR45640:SF26">
    <property type="entry name" value="RE23625P"/>
    <property type="match status" value="1"/>
</dbReference>
<dbReference type="PANTHER" id="PTHR45640">
    <property type="entry name" value="HEAT SHOCK PROTEIN HSP-12.2-RELATED"/>
    <property type="match status" value="1"/>
</dbReference>
<accession>A0A556UZK5</accession>
<dbReference type="PROSITE" id="PS01031">
    <property type="entry name" value="SHSP"/>
    <property type="match status" value="1"/>
</dbReference>
<dbReference type="GO" id="GO:0042026">
    <property type="term" value="P:protein refolding"/>
    <property type="evidence" value="ECO:0007669"/>
    <property type="project" value="TreeGrafter"/>
</dbReference>
<comment type="similarity">
    <text evidence="1 2">Belongs to the small heat shock protein (HSP20) family.</text>
</comment>
<dbReference type="GO" id="GO:0009408">
    <property type="term" value="P:response to heat"/>
    <property type="evidence" value="ECO:0007669"/>
    <property type="project" value="TreeGrafter"/>
</dbReference>
<name>A0A556UZK5_BAGYA</name>
<dbReference type="InterPro" id="IPR002068">
    <property type="entry name" value="A-crystallin/Hsp20_dom"/>
</dbReference>
<evidence type="ECO:0000313" key="4">
    <source>
        <dbReference type="EMBL" id="TSQ23967.1"/>
    </source>
</evidence>
<organism evidence="4 5">
    <name type="scientific">Bagarius yarrelli</name>
    <name type="common">Goonch</name>
    <name type="synonym">Bagrus yarrelli</name>
    <dbReference type="NCBI Taxonomy" id="175774"/>
    <lineage>
        <taxon>Eukaryota</taxon>
        <taxon>Metazoa</taxon>
        <taxon>Chordata</taxon>
        <taxon>Craniata</taxon>
        <taxon>Vertebrata</taxon>
        <taxon>Euteleostomi</taxon>
        <taxon>Actinopterygii</taxon>
        <taxon>Neopterygii</taxon>
        <taxon>Teleostei</taxon>
        <taxon>Ostariophysi</taxon>
        <taxon>Siluriformes</taxon>
        <taxon>Sisoridae</taxon>
        <taxon>Sisorinae</taxon>
        <taxon>Bagarius</taxon>
    </lineage>
</organism>
<comment type="caution">
    <text evidence="4">The sequence shown here is derived from an EMBL/GenBank/DDBJ whole genome shotgun (WGS) entry which is preliminary data.</text>
</comment>
<evidence type="ECO:0000256" key="2">
    <source>
        <dbReference type="RuleBase" id="RU003616"/>
    </source>
</evidence>
<dbReference type="AlphaFoldDB" id="A0A556UZK5"/>
<dbReference type="InterPro" id="IPR001436">
    <property type="entry name" value="Alpha-crystallin/sHSP_animal"/>
</dbReference>
<feature type="domain" description="SHSP" evidence="3">
    <location>
        <begin position="75"/>
        <end position="177"/>
    </location>
</feature>
<dbReference type="GO" id="GO:0005737">
    <property type="term" value="C:cytoplasm"/>
    <property type="evidence" value="ECO:0007669"/>
    <property type="project" value="TreeGrafter"/>
</dbReference>
<dbReference type="SUPFAM" id="SSF49764">
    <property type="entry name" value="HSP20-like chaperones"/>
    <property type="match status" value="1"/>
</dbReference>
<dbReference type="Pfam" id="PF00011">
    <property type="entry name" value="HSP20"/>
    <property type="match status" value="1"/>
</dbReference>